<evidence type="ECO:0000313" key="3">
    <source>
        <dbReference type="Proteomes" id="UP000095280"/>
    </source>
</evidence>
<feature type="region of interest" description="Disordered" evidence="1">
    <location>
        <begin position="368"/>
        <end position="396"/>
    </location>
</feature>
<dbReference type="PROSITE" id="PS50011">
    <property type="entry name" value="PROTEIN_KINASE_DOM"/>
    <property type="match status" value="1"/>
</dbReference>
<dbReference type="InterPro" id="IPR011009">
    <property type="entry name" value="Kinase-like_dom_sf"/>
</dbReference>
<evidence type="ECO:0000259" key="2">
    <source>
        <dbReference type="PROSITE" id="PS50011"/>
    </source>
</evidence>
<dbReference type="Proteomes" id="UP000095280">
    <property type="component" value="Unplaced"/>
</dbReference>
<evidence type="ECO:0000256" key="1">
    <source>
        <dbReference type="SAM" id="MobiDB-lite"/>
    </source>
</evidence>
<evidence type="ECO:0000313" key="4">
    <source>
        <dbReference type="WBParaSite" id="maker-unitig_45223-snap-gene-0.1-mRNA-1"/>
    </source>
</evidence>
<feature type="domain" description="Protein kinase" evidence="2">
    <location>
        <begin position="1"/>
        <end position="171"/>
    </location>
</feature>
<dbReference type="WBParaSite" id="maker-unitig_45223-snap-gene-0.1-mRNA-1">
    <property type="protein sequence ID" value="maker-unitig_45223-snap-gene-0.1-mRNA-1"/>
    <property type="gene ID" value="maker-unitig_45223-snap-gene-0.1"/>
</dbReference>
<reference evidence="4" key="1">
    <citation type="submission" date="2016-11" db="UniProtKB">
        <authorList>
            <consortium name="WormBaseParasite"/>
        </authorList>
    </citation>
    <scope>IDENTIFICATION</scope>
</reference>
<dbReference type="AlphaFoldDB" id="A0A1I8FR98"/>
<feature type="region of interest" description="Disordered" evidence="1">
    <location>
        <begin position="433"/>
        <end position="452"/>
    </location>
</feature>
<feature type="compositionally biased region" description="Low complexity" evidence="1">
    <location>
        <begin position="433"/>
        <end position="449"/>
    </location>
</feature>
<proteinExistence type="predicted"/>
<sequence length="592" mass="63762">GLLFCHTRRVVHRDLKPQNILLDERGVIKTGAISDWLAPLACLFAHSVVPGLPEISSGSQPRLLLPVDMLEHGLHIFAEIAMLKPPIPRRLGDRSAASASSASSARQLRTRGLAVTSHAGMLNPNPGRAPRLSSAVENRLNDEGMDLLQKLLTTSHQTGATPRGAVSTPTLRRHGDKSAMRPHAEKFGGPSGAPSQRSGRCPIPALLWRRRRRLVNVDHVVDVDNCAVRTSRPRAFTWPALPGESPLAANQRSDCGVRRDACLPTLTCWLAVRAICRSISAAGSGRWERRIQTSLFLHRPQLSGGRATTTSAFHYDVTQHKVDRFGGAFHLPPCLQLRVDWAGVNFVLANSVAFEGDGCFLCRTRPSRAGRRGQPAALRIRHPPRRRLQRGKPSEAAVSCAPATAPILLTHYPLARLDESACDTVASPAEGAAAAPGATVATTSRSSTAKTRHRLLLARRGSGLAGTACPQRRRTHWPRLSDRDWPFLAGGSRNLTSTLCPASPGRNINSPSFLLLTVSGGAHSVAKCRMPRESTVIGPVHLTACRRAAVVPVALCLLSLARFCVLALRQFLHSAGALASGETISTCETVDQ</sequence>
<feature type="compositionally biased region" description="Basic residues" evidence="1">
    <location>
        <begin position="379"/>
        <end position="390"/>
    </location>
</feature>
<dbReference type="PROSITE" id="PS00108">
    <property type="entry name" value="PROTEIN_KINASE_ST"/>
    <property type="match status" value="1"/>
</dbReference>
<dbReference type="Pfam" id="PF00069">
    <property type="entry name" value="Pkinase"/>
    <property type="match status" value="1"/>
</dbReference>
<keyword evidence="3" id="KW-1185">Reference proteome</keyword>
<feature type="compositionally biased region" description="Basic and acidic residues" evidence="1">
    <location>
        <begin position="176"/>
        <end position="186"/>
    </location>
</feature>
<dbReference type="Gene3D" id="1.10.510.10">
    <property type="entry name" value="Transferase(Phosphotransferase) domain 1"/>
    <property type="match status" value="1"/>
</dbReference>
<dbReference type="SUPFAM" id="SSF56112">
    <property type="entry name" value="Protein kinase-like (PK-like)"/>
    <property type="match status" value="1"/>
</dbReference>
<feature type="region of interest" description="Disordered" evidence="1">
    <location>
        <begin position="153"/>
        <end position="199"/>
    </location>
</feature>
<dbReference type="InterPro" id="IPR008271">
    <property type="entry name" value="Ser/Thr_kinase_AS"/>
</dbReference>
<dbReference type="GO" id="GO:0004672">
    <property type="term" value="F:protein kinase activity"/>
    <property type="evidence" value="ECO:0007669"/>
    <property type="project" value="InterPro"/>
</dbReference>
<dbReference type="InterPro" id="IPR000719">
    <property type="entry name" value="Prot_kinase_dom"/>
</dbReference>
<accession>A0A1I8FR98</accession>
<name>A0A1I8FR98_9PLAT</name>
<dbReference type="GO" id="GO:0005524">
    <property type="term" value="F:ATP binding"/>
    <property type="evidence" value="ECO:0007669"/>
    <property type="project" value="InterPro"/>
</dbReference>
<protein>
    <submittedName>
        <fullName evidence="4">Protein kinase domain-containing protein</fullName>
    </submittedName>
</protein>
<organism evidence="3 4">
    <name type="scientific">Macrostomum lignano</name>
    <dbReference type="NCBI Taxonomy" id="282301"/>
    <lineage>
        <taxon>Eukaryota</taxon>
        <taxon>Metazoa</taxon>
        <taxon>Spiralia</taxon>
        <taxon>Lophotrochozoa</taxon>
        <taxon>Platyhelminthes</taxon>
        <taxon>Rhabditophora</taxon>
        <taxon>Macrostomorpha</taxon>
        <taxon>Macrostomida</taxon>
        <taxon>Macrostomidae</taxon>
        <taxon>Macrostomum</taxon>
    </lineage>
</organism>